<reference evidence="8" key="1">
    <citation type="journal article" date="2014" name="Int. J. Syst. Evol. Microbiol.">
        <title>Complete genome sequence of Corynebacterium casei LMG S-19264T (=DSM 44701T), isolated from a smear-ripened cheese.</title>
        <authorList>
            <consortium name="US DOE Joint Genome Institute (JGI-PGF)"/>
            <person name="Walter F."/>
            <person name="Albersmeier A."/>
            <person name="Kalinowski J."/>
            <person name="Ruckert C."/>
        </authorList>
    </citation>
    <scope>NUCLEOTIDE SEQUENCE</scope>
    <source>
        <strain evidence="8">CGMCC 1.15725</strain>
    </source>
</reference>
<protein>
    <submittedName>
        <fullName evidence="8">Membrane protein</fullName>
    </submittedName>
</protein>
<proteinExistence type="inferred from homology"/>
<feature type="transmembrane region" description="Helical" evidence="7">
    <location>
        <begin position="58"/>
        <end position="83"/>
    </location>
</feature>
<keyword evidence="5 7" id="KW-1133">Transmembrane helix</keyword>
<evidence type="ECO:0000256" key="2">
    <source>
        <dbReference type="ARBA" id="ARBA00006679"/>
    </source>
</evidence>
<sequence>MTTTEDFGDTTASTPATAAWTLLTARVLLAPLFLYSGAGKLLAFHATAARLPGGADGFGVLLAAGALSVELGCGLAVLLGLFARPAAMILIPFTIAVTLMFHNFWAAPEAQVTAQTINFLKNLGLIGLMGLIATFGPGPFALGPRR</sequence>
<comment type="caution">
    <text evidence="8">The sequence shown here is derived from an EMBL/GenBank/DDBJ whole genome shotgun (WGS) entry which is preliminary data.</text>
</comment>
<keyword evidence="9" id="KW-1185">Reference proteome</keyword>
<accession>A0A8J3E3P0</accession>
<dbReference type="PANTHER" id="PTHR33452">
    <property type="entry name" value="OXIDOREDUCTASE CATD-RELATED"/>
    <property type="match status" value="1"/>
</dbReference>
<dbReference type="AlphaFoldDB" id="A0A8J3E3P0"/>
<evidence type="ECO:0000256" key="1">
    <source>
        <dbReference type="ARBA" id="ARBA00004651"/>
    </source>
</evidence>
<dbReference type="InterPro" id="IPR051907">
    <property type="entry name" value="DoxX-like_oxidoreductase"/>
</dbReference>
<feature type="transmembrane region" description="Helical" evidence="7">
    <location>
        <begin position="119"/>
        <end position="142"/>
    </location>
</feature>
<gene>
    <name evidence="8" type="ORF">GCM10011611_27860</name>
</gene>
<name>A0A8J3E3P0_9PROT</name>
<feature type="transmembrane region" description="Helical" evidence="7">
    <location>
        <begin position="18"/>
        <end position="37"/>
    </location>
</feature>
<evidence type="ECO:0000313" key="9">
    <source>
        <dbReference type="Proteomes" id="UP000646365"/>
    </source>
</evidence>
<dbReference type="PANTHER" id="PTHR33452:SF1">
    <property type="entry name" value="INNER MEMBRANE PROTEIN YPHA-RELATED"/>
    <property type="match status" value="1"/>
</dbReference>
<organism evidence="8 9">
    <name type="scientific">Aliidongia dinghuensis</name>
    <dbReference type="NCBI Taxonomy" id="1867774"/>
    <lineage>
        <taxon>Bacteria</taxon>
        <taxon>Pseudomonadati</taxon>
        <taxon>Pseudomonadota</taxon>
        <taxon>Alphaproteobacteria</taxon>
        <taxon>Rhodospirillales</taxon>
        <taxon>Dongiaceae</taxon>
        <taxon>Aliidongia</taxon>
    </lineage>
</organism>
<dbReference type="GO" id="GO:0005886">
    <property type="term" value="C:plasma membrane"/>
    <property type="evidence" value="ECO:0007669"/>
    <property type="project" value="UniProtKB-SubCell"/>
</dbReference>
<dbReference type="Proteomes" id="UP000646365">
    <property type="component" value="Unassembled WGS sequence"/>
</dbReference>
<keyword evidence="4 7" id="KW-0812">Transmembrane</keyword>
<evidence type="ECO:0000256" key="5">
    <source>
        <dbReference type="ARBA" id="ARBA00022989"/>
    </source>
</evidence>
<dbReference type="EMBL" id="BMJQ01000006">
    <property type="protein sequence ID" value="GGF20305.1"/>
    <property type="molecule type" value="Genomic_DNA"/>
</dbReference>
<evidence type="ECO:0000256" key="6">
    <source>
        <dbReference type="ARBA" id="ARBA00023136"/>
    </source>
</evidence>
<feature type="transmembrane region" description="Helical" evidence="7">
    <location>
        <begin position="89"/>
        <end position="107"/>
    </location>
</feature>
<dbReference type="InterPro" id="IPR032808">
    <property type="entry name" value="DoxX"/>
</dbReference>
<reference evidence="8" key="2">
    <citation type="submission" date="2020-09" db="EMBL/GenBank/DDBJ databases">
        <authorList>
            <person name="Sun Q."/>
            <person name="Zhou Y."/>
        </authorList>
    </citation>
    <scope>NUCLEOTIDE SEQUENCE</scope>
    <source>
        <strain evidence="8">CGMCC 1.15725</strain>
    </source>
</reference>
<keyword evidence="6 7" id="KW-0472">Membrane</keyword>
<evidence type="ECO:0000256" key="4">
    <source>
        <dbReference type="ARBA" id="ARBA00022692"/>
    </source>
</evidence>
<comment type="similarity">
    <text evidence="2">Belongs to the DoxX family.</text>
</comment>
<evidence type="ECO:0000256" key="3">
    <source>
        <dbReference type="ARBA" id="ARBA00022475"/>
    </source>
</evidence>
<keyword evidence="3" id="KW-1003">Cell membrane</keyword>
<dbReference type="Pfam" id="PF07681">
    <property type="entry name" value="DoxX"/>
    <property type="match status" value="1"/>
</dbReference>
<comment type="subcellular location">
    <subcellularLocation>
        <location evidence="1">Cell membrane</location>
        <topology evidence="1">Multi-pass membrane protein</topology>
    </subcellularLocation>
</comment>
<dbReference type="RefSeq" id="WP_189046664.1">
    <property type="nucleotide sequence ID" value="NZ_BMJQ01000006.1"/>
</dbReference>
<evidence type="ECO:0000256" key="7">
    <source>
        <dbReference type="SAM" id="Phobius"/>
    </source>
</evidence>
<evidence type="ECO:0000313" key="8">
    <source>
        <dbReference type="EMBL" id="GGF20305.1"/>
    </source>
</evidence>